<dbReference type="EMBL" id="DVMP01000060">
    <property type="protein sequence ID" value="HIU25430.1"/>
    <property type="molecule type" value="Genomic_DNA"/>
</dbReference>
<dbReference type="Gene3D" id="3.40.630.30">
    <property type="match status" value="1"/>
</dbReference>
<evidence type="ECO:0000259" key="1">
    <source>
        <dbReference type="PROSITE" id="PS51186"/>
    </source>
</evidence>
<evidence type="ECO:0000313" key="3">
    <source>
        <dbReference type="Proteomes" id="UP000824090"/>
    </source>
</evidence>
<dbReference type="AlphaFoldDB" id="A0A9D1L5Z5"/>
<dbReference type="GO" id="GO:0016747">
    <property type="term" value="F:acyltransferase activity, transferring groups other than amino-acyl groups"/>
    <property type="evidence" value="ECO:0007669"/>
    <property type="project" value="InterPro"/>
</dbReference>
<dbReference type="PROSITE" id="PS51186">
    <property type="entry name" value="GNAT"/>
    <property type="match status" value="1"/>
</dbReference>
<evidence type="ECO:0000313" key="2">
    <source>
        <dbReference type="EMBL" id="HIU25430.1"/>
    </source>
</evidence>
<name>A0A9D1L5Z5_9FIRM</name>
<feature type="domain" description="N-acetyltransferase" evidence="1">
    <location>
        <begin position="2"/>
        <end position="208"/>
    </location>
</feature>
<dbReference type="CDD" id="cd04301">
    <property type="entry name" value="NAT_SF"/>
    <property type="match status" value="1"/>
</dbReference>
<organism evidence="2 3">
    <name type="scientific">Candidatus Allocopromorpha excrementigallinarum</name>
    <dbReference type="NCBI Taxonomy" id="2840742"/>
    <lineage>
        <taxon>Bacteria</taxon>
        <taxon>Bacillati</taxon>
        <taxon>Bacillota</taxon>
        <taxon>Clostridia</taxon>
        <taxon>Eubacteriales</taxon>
        <taxon>Eubacteriaceae</taxon>
        <taxon>Eubacteriaceae incertae sedis</taxon>
        <taxon>Candidatus Allocopromorpha</taxon>
    </lineage>
</organism>
<dbReference type="SUPFAM" id="SSF55729">
    <property type="entry name" value="Acyl-CoA N-acyltransferases (Nat)"/>
    <property type="match status" value="1"/>
</dbReference>
<comment type="caution">
    <text evidence="2">The sequence shown here is derived from an EMBL/GenBank/DDBJ whole genome shotgun (WGS) entry which is preliminary data.</text>
</comment>
<protein>
    <submittedName>
        <fullName evidence="2">GNAT family N-acetyltransferase</fullName>
    </submittedName>
</protein>
<dbReference type="Proteomes" id="UP000824090">
    <property type="component" value="Unassembled WGS sequence"/>
</dbReference>
<reference evidence="2" key="1">
    <citation type="submission" date="2020-10" db="EMBL/GenBank/DDBJ databases">
        <authorList>
            <person name="Gilroy R."/>
        </authorList>
    </citation>
    <scope>NUCLEOTIDE SEQUENCE</scope>
    <source>
        <strain evidence="2">ChiHcec3-6078</strain>
    </source>
</reference>
<accession>A0A9D1L5Z5</accession>
<dbReference type="Pfam" id="PF00583">
    <property type="entry name" value="Acetyltransf_1"/>
    <property type="match status" value="1"/>
</dbReference>
<sequence>MFSVRPYSEKDLAACGECFYEGFFTAPVDENDKSFLRDYTQIIIEKSNFTYVAETDERKVTGFICGKYSKNFSTSLAGRYETKKHYFLWCKMFLKFYLKRYKLSESFQKEFDGFFRQLQERDSSAFGKCDLELVALSSKKAYRKGLGTALLTEFLRRAEADGADLIRLFTNSLASWEFYEKRGFTKIAEYPFKDDSGNRSIVYEYRINREK</sequence>
<gene>
    <name evidence="2" type="ORF">IAC50_02885</name>
</gene>
<dbReference type="InterPro" id="IPR016181">
    <property type="entry name" value="Acyl_CoA_acyltransferase"/>
</dbReference>
<proteinExistence type="predicted"/>
<dbReference type="InterPro" id="IPR000182">
    <property type="entry name" value="GNAT_dom"/>
</dbReference>
<reference evidence="2" key="2">
    <citation type="journal article" date="2021" name="PeerJ">
        <title>Extensive microbial diversity within the chicken gut microbiome revealed by metagenomics and culture.</title>
        <authorList>
            <person name="Gilroy R."/>
            <person name="Ravi A."/>
            <person name="Getino M."/>
            <person name="Pursley I."/>
            <person name="Horton D.L."/>
            <person name="Alikhan N.F."/>
            <person name="Baker D."/>
            <person name="Gharbi K."/>
            <person name="Hall N."/>
            <person name="Watson M."/>
            <person name="Adriaenssens E.M."/>
            <person name="Foster-Nyarko E."/>
            <person name="Jarju S."/>
            <person name="Secka A."/>
            <person name="Antonio M."/>
            <person name="Oren A."/>
            <person name="Chaudhuri R.R."/>
            <person name="La Ragione R."/>
            <person name="Hildebrand F."/>
            <person name="Pallen M.J."/>
        </authorList>
    </citation>
    <scope>NUCLEOTIDE SEQUENCE</scope>
    <source>
        <strain evidence="2">ChiHcec3-6078</strain>
    </source>
</reference>